<organism evidence="2 3">
    <name type="scientific">Phytophthora sojae (strain P6497)</name>
    <name type="common">Soybean stem and root rot agent</name>
    <name type="synonym">Phytophthora megasperma f. sp. glycines</name>
    <dbReference type="NCBI Taxonomy" id="1094619"/>
    <lineage>
        <taxon>Eukaryota</taxon>
        <taxon>Sar</taxon>
        <taxon>Stramenopiles</taxon>
        <taxon>Oomycota</taxon>
        <taxon>Peronosporomycetes</taxon>
        <taxon>Peronosporales</taxon>
        <taxon>Peronosporaceae</taxon>
        <taxon>Phytophthora</taxon>
    </lineage>
</organism>
<dbReference type="GeneID" id="20647418"/>
<feature type="compositionally biased region" description="Basic and acidic residues" evidence="1">
    <location>
        <begin position="849"/>
        <end position="866"/>
    </location>
</feature>
<evidence type="ECO:0000256" key="1">
    <source>
        <dbReference type="SAM" id="MobiDB-lite"/>
    </source>
</evidence>
<feature type="compositionally biased region" description="Acidic residues" evidence="1">
    <location>
        <begin position="414"/>
        <end position="435"/>
    </location>
</feature>
<proteinExistence type="predicted"/>
<dbReference type="EMBL" id="JH159158">
    <property type="protein sequence ID" value="EGZ10872.1"/>
    <property type="molecule type" value="Genomic_DNA"/>
</dbReference>
<dbReference type="RefSeq" id="XP_009533617.1">
    <property type="nucleotide sequence ID" value="XM_009535322.1"/>
</dbReference>
<feature type="compositionally biased region" description="Polar residues" evidence="1">
    <location>
        <begin position="515"/>
        <end position="524"/>
    </location>
</feature>
<dbReference type="KEGG" id="psoj:PHYSODRAFT_337644"/>
<feature type="region of interest" description="Disordered" evidence="1">
    <location>
        <begin position="753"/>
        <end position="772"/>
    </location>
</feature>
<dbReference type="OMA" id="CNMMELI"/>
<dbReference type="InterPro" id="IPR036770">
    <property type="entry name" value="Ankyrin_rpt-contain_sf"/>
</dbReference>
<dbReference type="SUPFAM" id="SSF48403">
    <property type="entry name" value="Ankyrin repeat"/>
    <property type="match status" value="1"/>
</dbReference>
<dbReference type="STRING" id="1094619.G5A1S4"/>
<dbReference type="CDD" id="cd04508">
    <property type="entry name" value="Tudor_SF"/>
    <property type="match status" value="1"/>
</dbReference>
<dbReference type="SMR" id="G5A1S4"/>
<dbReference type="InParanoid" id="G5A1S4"/>
<sequence length="1257" mass="136484">MSSTELPRRAEERIKCFVGFLERVQYYLDAVEGDVKTSEYITWISQLCAPTYEDVVTLTEDPANVYTHPSFVRLLYRDDIYKDLRDRSVRLVDALEAQSPRPVVNEFLNHLTELSAEDRARSFLLLASEIPSNESDQEEDEERIEWLTRIVASFTTSPRALRPQLLLAASIIGHTPMVTLLLRDIATDDDPAPNIDAVEAECLIEAAVNQHFQIVKELLAGGRFSNRNETRWDAVVQALEVSCANRAADITDILLPHYLSYCSVISSCGVHHPRLLRLALSNWHFEIVEMLLECDPRGTLCNMMELIDTLREEVAQSAQDKPAEAEAATTSGMLSVVVGEETDDDMGDLIMWDAAALARGVSSGNTTLVKFLVNHVGFSSEALEAALETARDAGNSELVEIISTPLQKMTDLNVEQEGEDNEEEGENEEGEDYELDNSPSPDDLINDESPAVEQLQKDPNSDDGEDAIILPDQEGGEEGGEREEEDEEKDDKLNGSSCPDDSIDGEPHAVAQADSGEQLQTGYQDPTGGDGDDATILPEVSSDAPSAEKWMAVRATSFKEMEQMIATATQSAVATAHDGMLRYSTNDEEIAAERTEDNVLDHSAEVDTAAETKDELLGHSTEAQEVEADDTLTGLQSSGDTQLAAKMVLLRQFSSNTVDLVMSEGLAAMHHEAKEQTDTWSAKQSEPLLTRDESAYQPAITPDVSDVVGGEPPNEDAAVETPEAESFKAVSTIVGESIPMSRVGSEEGVALAERQSSDDREIVPCESPAGTTDTAVIDEGVVSQAATDVTGDNLPIDQGNRSDSVDSPCGIFGETEAPVLESSPIPVFPPSILIPAPELQGTTMELETTSDKLEPTYSRGADKDTETPAARSRRFKSEVVTSPVRTPVASPTRSTIICPVQWVERAAETSESSDLDVTSSAPLHEGDRVEVHYKGRPFLFPGVVIFCHASGVYDIVYEDGEEETCVARELIQLVESSQKQPNDSNVEEDSAADPEAVIHDMLVDVDGASEPASPNDDSLEHSTCKGDDEGSSSAVIPTTSAVNYQLNADDGSNDKVEQDGSNFSGESGFDRQCQGAQLKQALNSPGDDEPTRIVDKMLGPEPNASHGFAVSTPASIAHSGSSVSETDHQEIEDNVVEVEHLPEIPSVIVPSTAPTISGKEIMNEIRLASAASGRSSRDRGLSFASQRSRCRTADAVTSEDVAEWKNVDLLLNRKRRLFQTQTGSIESIKVPWGEEFATIQSLKRFAAQHPDVLRAHM</sequence>
<dbReference type="Gene3D" id="1.25.40.20">
    <property type="entry name" value="Ankyrin repeat-containing domain"/>
    <property type="match status" value="1"/>
</dbReference>
<feature type="region of interest" description="Disordered" evidence="1">
    <location>
        <begin position="409"/>
        <end position="547"/>
    </location>
</feature>
<feature type="region of interest" description="Disordered" evidence="1">
    <location>
        <begin position="848"/>
        <end position="878"/>
    </location>
</feature>
<evidence type="ECO:0000313" key="3">
    <source>
        <dbReference type="Proteomes" id="UP000002640"/>
    </source>
</evidence>
<evidence type="ECO:0000313" key="2">
    <source>
        <dbReference type="EMBL" id="EGZ10872.1"/>
    </source>
</evidence>
<keyword evidence="3" id="KW-1185">Reference proteome</keyword>
<accession>G5A1S4</accession>
<reference evidence="2 3" key="1">
    <citation type="journal article" date="2006" name="Science">
        <title>Phytophthora genome sequences uncover evolutionary origins and mechanisms of pathogenesis.</title>
        <authorList>
            <person name="Tyler B.M."/>
            <person name="Tripathy S."/>
            <person name="Zhang X."/>
            <person name="Dehal P."/>
            <person name="Jiang R.H."/>
            <person name="Aerts A."/>
            <person name="Arredondo F.D."/>
            <person name="Baxter L."/>
            <person name="Bensasson D."/>
            <person name="Beynon J.L."/>
            <person name="Chapman J."/>
            <person name="Damasceno C.M."/>
            <person name="Dorrance A.E."/>
            <person name="Dou D."/>
            <person name="Dickerman A.W."/>
            <person name="Dubchak I.L."/>
            <person name="Garbelotto M."/>
            <person name="Gijzen M."/>
            <person name="Gordon S.G."/>
            <person name="Govers F."/>
            <person name="Grunwald N.J."/>
            <person name="Huang W."/>
            <person name="Ivors K.L."/>
            <person name="Jones R.W."/>
            <person name="Kamoun S."/>
            <person name="Krampis K."/>
            <person name="Lamour K.H."/>
            <person name="Lee M.K."/>
            <person name="McDonald W.H."/>
            <person name="Medina M."/>
            <person name="Meijer H.J."/>
            <person name="Nordberg E.K."/>
            <person name="Maclean D.J."/>
            <person name="Ospina-Giraldo M.D."/>
            <person name="Morris P.F."/>
            <person name="Phuntumart V."/>
            <person name="Putnam N.H."/>
            <person name="Rash S."/>
            <person name="Rose J.K."/>
            <person name="Sakihama Y."/>
            <person name="Salamov A.A."/>
            <person name="Savidor A."/>
            <person name="Scheuring C.F."/>
            <person name="Smith B.M."/>
            <person name="Sobral B.W."/>
            <person name="Terry A."/>
            <person name="Torto-Alalibo T.A."/>
            <person name="Win J."/>
            <person name="Xu Z."/>
            <person name="Zhang H."/>
            <person name="Grigoriev I.V."/>
            <person name="Rokhsar D.S."/>
            <person name="Boore J.L."/>
        </authorList>
    </citation>
    <scope>NUCLEOTIDE SEQUENCE [LARGE SCALE GENOMIC DNA]</scope>
    <source>
        <strain evidence="2 3">P6497</strain>
    </source>
</reference>
<evidence type="ECO:0008006" key="4">
    <source>
        <dbReference type="Google" id="ProtNLM"/>
    </source>
</evidence>
<feature type="compositionally biased region" description="Basic and acidic residues" evidence="1">
    <location>
        <begin position="1018"/>
        <end position="1028"/>
    </location>
</feature>
<feature type="region of interest" description="Disordered" evidence="1">
    <location>
        <begin position="1006"/>
        <end position="1068"/>
    </location>
</feature>
<name>G5A1S4_PHYSP</name>
<dbReference type="AlphaFoldDB" id="G5A1S4"/>
<feature type="compositionally biased region" description="Acidic residues" evidence="1">
    <location>
        <begin position="474"/>
        <end position="489"/>
    </location>
</feature>
<dbReference type="Gene3D" id="2.30.30.140">
    <property type="match status" value="1"/>
</dbReference>
<protein>
    <recommendedName>
        <fullName evidence="4">Tudor domain-containing protein</fullName>
    </recommendedName>
</protein>
<dbReference type="Proteomes" id="UP000002640">
    <property type="component" value="Unassembled WGS sequence"/>
</dbReference>
<feature type="compositionally biased region" description="Polar residues" evidence="1">
    <location>
        <begin position="1031"/>
        <end position="1046"/>
    </location>
</feature>
<gene>
    <name evidence="2" type="ORF">PHYSODRAFT_337644</name>
</gene>